<feature type="compositionally biased region" description="Basic and acidic residues" evidence="1">
    <location>
        <begin position="155"/>
        <end position="170"/>
    </location>
</feature>
<comment type="caution">
    <text evidence="2">The sequence shown here is derived from an EMBL/GenBank/DDBJ whole genome shotgun (WGS) entry which is preliminary data.</text>
</comment>
<evidence type="ECO:0000256" key="1">
    <source>
        <dbReference type="SAM" id="MobiDB-lite"/>
    </source>
</evidence>
<feature type="compositionally biased region" description="Acidic residues" evidence="1">
    <location>
        <begin position="185"/>
        <end position="194"/>
    </location>
</feature>
<accession>A0A8H3FKS9</accession>
<sequence>MASSSRTNQNDSQRQTHTPQPSSLSTQKAVYPNQLYQTAPSIPPSRPLSHEESSYFDSLLATLDSPDALSIRAIQFNESIPQSRLHIRQEISEFLRNTTTLQAPDKPVYPPRTLFATTPANLIEVCQSRMDSVRGRGRQKRISFATFLRWQKEADARREKENRDRSREVDGGGGGVAATLSPLGEDGETVEDEVVMTASKDKGKRRARRKIWDEDDEKRDILDALD</sequence>
<keyword evidence="3" id="KW-1185">Reference proteome</keyword>
<evidence type="ECO:0000313" key="2">
    <source>
        <dbReference type="EMBL" id="CAF9925575.1"/>
    </source>
</evidence>
<organism evidence="2 3">
    <name type="scientific">Gomphillus americanus</name>
    <dbReference type="NCBI Taxonomy" id="1940652"/>
    <lineage>
        <taxon>Eukaryota</taxon>
        <taxon>Fungi</taxon>
        <taxon>Dikarya</taxon>
        <taxon>Ascomycota</taxon>
        <taxon>Pezizomycotina</taxon>
        <taxon>Lecanoromycetes</taxon>
        <taxon>OSLEUM clade</taxon>
        <taxon>Ostropomycetidae</taxon>
        <taxon>Ostropales</taxon>
        <taxon>Graphidaceae</taxon>
        <taxon>Gomphilloideae</taxon>
        <taxon>Gomphillus</taxon>
    </lineage>
</organism>
<feature type="region of interest" description="Disordered" evidence="1">
    <location>
        <begin position="155"/>
        <end position="210"/>
    </location>
</feature>
<dbReference type="Proteomes" id="UP000664169">
    <property type="component" value="Unassembled WGS sequence"/>
</dbReference>
<dbReference type="AlphaFoldDB" id="A0A8H3FKS9"/>
<protein>
    <submittedName>
        <fullName evidence="2">Uncharacterized protein</fullName>
    </submittedName>
</protein>
<reference evidence="2" key="1">
    <citation type="submission" date="2021-03" db="EMBL/GenBank/DDBJ databases">
        <authorList>
            <person name="Tagirdzhanova G."/>
        </authorList>
    </citation>
    <scope>NUCLEOTIDE SEQUENCE</scope>
</reference>
<evidence type="ECO:0000313" key="3">
    <source>
        <dbReference type="Proteomes" id="UP000664169"/>
    </source>
</evidence>
<gene>
    <name evidence="2" type="ORF">GOMPHAMPRED_003933</name>
</gene>
<name>A0A8H3FKS9_9LECA</name>
<dbReference type="EMBL" id="CAJPDQ010000023">
    <property type="protein sequence ID" value="CAF9925575.1"/>
    <property type="molecule type" value="Genomic_DNA"/>
</dbReference>
<feature type="compositionally biased region" description="Polar residues" evidence="1">
    <location>
        <begin position="1"/>
        <end position="40"/>
    </location>
</feature>
<feature type="region of interest" description="Disordered" evidence="1">
    <location>
        <begin position="1"/>
        <end position="51"/>
    </location>
</feature>
<proteinExistence type="predicted"/>